<feature type="signal peptide" evidence="1">
    <location>
        <begin position="1"/>
        <end position="17"/>
    </location>
</feature>
<dbReference type="EMBL" id="SPHZ02000008">
    <property type="protein sequence ID" value="KAF0901642.1"/>
    <property type="molecule type" value="Genomic_DNA"/>
</dbReference>
<reference evidence="2 3" key="1">
    <citation type="submission" date="2019-11" db="EMBL/GenBank/DDBJ databases">
        <title>Whole genome sequence of Oryza granulata.</title>
        <authorList>
            <person name="Li W."/>
        </authorList>
    </citation>
    <scope>NUCLEOTIDE SEQUENCE [LARGE SCALE GENOMIC DNA]</scope>
    <source>
        <strain evidence="3">cv. Menghai</strain>
        <tissue evidence="2">Leaf</tissue>
    </source>
</reference>
<dbReference type="Proteomes" id="UP000479710">
    <property type="component" value="Unassembled WGS sequence"/>
</dbReference>
<evidence type="ECO:0008006" key="4">
    <source>
        <dbReference type="Google" id="ProtNLM"/>
    </source>
</evidence>
<proteinExistence type="predicted"/>
<accession>A0A6G1CNB1</accession>
<keyword evidence="3" id="KW-1185">Reference proteome</keyword>
<organism evidence="2 3">
    <name type="scientific">Oryza meyeriana var. granulata</name>
    <dbReference type="NCBI Taxonomy" id="110450"/>
    <lineage>
        <taxon>Eukaryota</taxon>
        <taxon>Viridiplantae</taxon>
        <taxon>Streptophyta</taxon>
        <taxon>Embryophyta</taxon>
        <taxon>Tracheophyta</taxon>
        <taxon>Spermatophyta</taxon>
        <taxon>Magnoliopsida</taxon>
        <taxon>Liliopsida</taxon>
        <taxon>Poales</taxon>
        <taxon>Poaceae</taxon>
        <taxon>BOP clade</taxon>
        <taxon>Oryzoideae</taxon>
        <taxon>Oryzeae</taxon>
        <taxon>Oryzinae</taxon>
        <taxon>Oryza</taxon>
        <taxon>Oryza meyeriana</taxon>
    </lineage>
</organism>
<name>A0A6G1CNB1_9ORYZ</name>
<feature type="chain" id="PRO_5026330963" description="Secreted protein" evidence="1">
    <location>
        <begin position="18"/>
        <end position="72"/>
    </location>
</feature>
<evidence type="ECO:0000313" key="3">
    <source>
        <dbReference type="Proteomes" id="UP000479710"/>
    </source>
</evidence>
<dbReference type="AlphaFoldDB" id="A0A6G1CNB1"/>
<gene>
    <name evidence="2" type="ORF">E2562_003595</name>
</gene>
<sequence length="72" mass="7638">MSATGRLAFLLAILLDGEKMVVRLISCLCPSMDGTIRAGRRRGSTCHDTAGASWDDATCSHARAAEAPHYSS</sequence>
<comment type="caution">
    <text evidence="2">The sequence shown here is derived from an EMBL/GenBank/DDBJ whole genome shotgun (WGS) entry which is preliminary data.</text>
</comment>
<evidence type="ECO:0000313" key="2">
    <source>
        <dbReference type="EMBL" id="KAF0901642.1"/>
    </source>
</evidence>
<keyword evidence="1" id="KW-0732">Signal</keyword>
<evidence type="ECO:0000256" key="1">
    <source>
        <dbReference type="SAM" id="SignalP"/>
    </source>
</evidence>
<protein>
    <recommendedName>
        <fullName evidence="4">Secreted protein</fullName>
    </recommendedName>
</protein>